<dbReference type="Pfam" id="PF00691">
    <property type="entry name" value="OmpA"/>
    <property type="match status" value="1"/>
</dbReference>
<dbReference type="PROSITE" id="PS51123">
    <property type="entry name" value="OMPA_2"/>
    <property type="match status" value="1"/>
</dbReference>
<dbReference type="CDD" id="cd07185">
    <property type="entry name" value="OmpA_C-like"/>
    <property type="match status" value="1"/>
</dbReference>
<feature type="domain" description="OmpA-like" evidence="2">
    <location>
        <begin position="107"/>
        <end position="225"/>
    </location>
</feature>
<gene>
    <name evidence="4" type="primary">yiaD_3</name>
    <name evidence="3" type="ORF">IRZ65_04390</name>
    <name evidence="4" type="ORF">NCTC11842_02772</name>
</gene>
<dbReference type="InterPro" id="IPR006665">
    <property type="entry name" value="OmpA-like"/>
</dbReference>
<dbReference type="InterPro" id="IPR036737">
    <property type="entry name" value="OmpA-like_sf"/>
</dbReference>
<evidence type="ECO:0000313" key="6">
    <source>
        <dbReference type="Proteomes" id="UP000626180"/>
    </source>
</evidence>
<keyword evidence="6" id="KW-1185">Reference proteome</keyword>
<dbReference type="AlphaFoldDB" id="A0A2X2CMZ8"/>
<dbReference type="SUPFAM" id="SSF103088">
    <property type="entry name" value="OmpA-like"/>
    <property type="match status" value="1"/>
</dbReference>
<dbReference type="EMBL" id="UAUF01000012">
    <property type="protein sequence ID" value="SPZ08413.1"/>
    <property type="molecule type" value="Genomic_DNA"/>
</dbReference>
<dbReference type="InterPro" id="IPR050330">
    <property type="entry name" value="Bact_OuterMem_StrucFunc"/>
</dbReference>
<evidence type="ECO:0000256" key="1">
    <source>
        <dbReference type="PROSITE-ProRule" id="PRU00473"/>
    </source>
</evidence>
<name>A0A2X2CMZ8_PSELU</name>
<sequence>MKLLKTTTVVLCMSVSACSYFHKESDVATAKEPVPQAKVETQKTETQAKADGGHWWWPFGKSDKTVTEAKAQAKAQEITVSKDWLDQHEKTIREAIAGSKMQMERREDGLLLIANVDDSFNPDRAEMLLPSMLGPLGRTAKLVFKDDQSAVIVLGHTDSTGSKAVNDQLSLGRAKAVASIFRLSGLNGNRLVVRGLSDTQPRAANDNAEGRAQNRRVEVLIQPRTVVLASLQSKR</sequence>
<organism evidence="4 5">
    <name type="scientific">Pseudomonas luteola</name>
    <dbReference type="NCBI Taxonomy" id="47886"/>
    <lineage>
        <taxon>Bacteria</taxon>
        <taxon>Pseudomonadati</taxon>
        <taxon>Pseudomonadota</taxon>
        <taxon>Gammaproteobacteria</taxon>
        <taxon>Pseudomonadales</taxon>
        <taxon>Pseudomonadaceae</taxon>
        <taxon>Pseudomonas</taxon>
    </lineage>
</organism>
<dbReference type="PANTHER" id="PTHR30329">
    <property type="entry name" value="STATOR ELEMENT OF FLAGELLAR MOTOR COMPLEX"/>
    <property type="match status" value="1"/>
</dbReference>
<dbReference type="PANTHER" id="PTHR30329:SF20">
    <property type="entry name" value="EXPORTED PROTEIN"/>
    <property type="match status" value="1"/>
</dbReference>
<keyword evidence="1" id="KW-0472">Membrane</keyword>
<proteinExistence type="predicted"/>
<protein>
    <submittedName>
        <fullName evidence="3">OmpA family protein</fullName>
    </submittedName>
    <submittedName>
        <fullName evidence="4">Putative outer membrane protein</fullName>
    </submittedName>
</protein>
<reference evidence="3 6" key="2">
    <citation type="submission" date="2020-10" db="EMBL/GenBank/DDBJ databases">
        <title>Genome sequences of Pseudomonas isolates.</title>
        <authorList>
            <person name="Wessels L."/>
            <person name="Reich F."/>
            <person name="Hammerl J."/>
        </authorList>
    </citation>
    <scope>NUCLEOTIDE SEQUENCE [LARGE SCALE GENOMIC DNA]</scope>
    <source>
        <strain evidence="3 6">20-MO00624-0</strain>
    </source>
</reference>
<reference evidence="4 5" key="1">
    <citation type="submission" date="2018-06" db="EMBL/GenBank/DDBJ databases">
        <authorList>
            <consortium name="Pathogen Informatics"/>
            <person name="Doyle S."/>
        </authorList>
    </citation>
    <scope>NUCLEOTIDE SEQUENCE [LARGE SCALE GENOMIC DNA]</scope>
    <source>
        <strain evidence="4 5">NCTC11842</strain>
    </source>
</reference>
<dbReference type="GO" id="GO:0016020">
    <property type="term" value="C:membrane"/>
    <property type="evidence" value="ECO:0007669"/>
    <property type="project" value="UniProtKB-UniRule"/>
</dbReference>
<dbReference type="EMBL" id="JADMCD010000002">
    <property type="protein sequence ID" value="MBF8639920.1"/>
    <property type="molecule type" value="Genomic_DNA"/>
</dbReference>
<dbReference type="PROSITE" id="PS51257">
    <property type="entry name" value="PROKAR_LIPOPROTEIN"/>
    <property type="match status" value="1"/>
</dbReference>
<evidence type="ECO:0000313" key="4">
    <source>
        <dbReference type="EMBL" id="SPZ08413.1"/>
    </source>
</evidence>
<dbReference type="Proteomes" id="UP000250443">
    <property type="component" value="Unassembled WGS sequence"/>
</dbReference>
<evidence type="ECO:0000259" key="2">
    <source>
        <dbReference type="PROSITE" id="PS51123"/>
    </source>
</evidence>
<dbReference type="Proteomes" id="UP000626180">
    <property type="component" value="Unassembled WGS sequence"/>
</dbReference>
<evidence type="ECO:0000313" key="3">
    <source>
        <dbReference type="EMBL" id="MBF8639920.1"/>
    </source>
</evidence>
<dbReference type="RefSeq" id="WP_010794969.1">
    <property type="nucleotide sequence ID" value="NZ_CP069262.1"/>
</dbReference>
<accession>A0A2X2CMZ8</accession>
<dbReference type="Gene3D" id="3.30.1330.60">
    <property type="entry name" value="OmpA-like domain"/>
    <property type="match status" value="1"/>
</dbReference>
<evidence type="ECO:0000313" key="5">
    <source>
        <dbReference type="Proteomes" id="UP000250443"/>
    </source>
</evidence>